<keyword evidence="2" id="KW-0812">Transmembrane</keyword>
<keyword evidence="2" id="KW-1133">Transmembrane helix</keyword>
<feature type="transmembrane region" description="Helical" evidence="2">
    <location>
        <begin position="27"/>
        <end position="49"/>
    </location>
</feature>
<gene>
    <name evidence="3" type="ORF">B0I33_10636</name>
</gene>
<name>A0A2T0LT81_9PSEU</name>
<evidence type="ECO:0000313" key="3">
    <source>
        <dbReference type="EMBL" id="PRX46939.1"/>
    </source>
</evidence>
<evidence type="ECO:0000256" key="1">
    <source>
        <dbReference type="SAM" id="MobiDB-lite"/>
    </source>
</evidence>
<proteinExistence type="predicted"/>
<feature type="transmembrane region" description="Helical" evidence="2">
    <location>
        <begin position="95"/>
        <end position="121"/>
    </location>
</feature>
<keyword evidence="2" id="KW-0472">Membrane</keyword>
<accession>A0A2T0LT81</accession>
<evidence type="ECO:0000313" key="4">
    <source>
        <dbReference type="Proteomes" id="UP000238362"/>
    </source>
</evidence>
<dbReference type="AlphaFoldDB" id="A0A2T0LT81"/>
<feature type="transmembrane region" description="Helical" evidence="2">
    <location>
        <begin position="61"/>
        <end position="83"/>
    </location>
</feature>
<sequence length="154" mass="15346">MAALIVLTVLVLAVVARVLVKRGAVRGVGTVAAALRWAALLLVLAGAGLSLPRLLDGDNPALLTVLVPAVSVALAATPLLVAGRRAAVPTTWACGLLLVGLAVVFGLGIGVFLLPGALVLLAAAGLTGAHPEAAGGRNAPPPDARSRRARARRT</sequence>
<dbReference type="RefSeq" id="WP_106179495.1">
    <property type="nucleotide sequence ID" value="NZ_PVNH01000006.1"/>
</dbReference>
<feature type="region of interest" description="Disordered" evidence="1">
    <location>
        <begin position="132"/>
        <end position="154"/>
    </location>
</feature>
<comment type="caution">
    <text evidence="3">The sequence shown here is derived from an EMBL/GenBank/DDBJ whole genome shotgun (WGS) entry which is preliminary data.</text>
</comment>
<dbReference type="Proteomes" id="UP000238362">
    <property type="component" value="Unassembled WGS sequence"/>
</dbReference>
<dbReference type="EMBL" id="PVNH01000006">
    <property type="protein sequence ID" value="PRX46939.1"/>
    <property type="molecule type" value="Genomic_DNA"/>
</dbReference>
<organism evidence="3 4">
    <name type="scientific">Prauserella shujinwangii</name>
    <dbReference type="NCBI Taxonomy" id="1453103"/>
    <lineage>
        <taxon>Bacteria</taxon>
        <taxon>Bacillati</taxon>
        <taxon>Actinomycetota</taxon>
        <taxon>Actinomycetes</taxon>
        <taxon>Pseudonocardiales</taxon>
        <taxon>Pseudonocardiaceae</taxon>
        <taxon>Prauserella</taxon>
    </lineage>
</organism>
<evidence type="ECO:0000256" key="2">
    <source>
        <dbReference type="SAM" id="Phobius"/>
    </source>
</evidence>
<reference evidence="3 4" key="1">
    <citation type="submission" date="2018-03" db="EMBL/GenBank/DDBJ databases">
        <title>Genomic Encyclopedia of Type Strains, Phase III (KMG-III): the genomes of soil and plant-associated and newly described type strains.</title>
        <authorList>
            <person name="Whitman W."/>
        </authorList>
    </citation>
    <scope>NUCLEOTIDE SEQUENCE [LARGE SCALE GENOMIC DNA]</scope>
    <source>
        <strain evidence="3 4">CGMCC 4.7125</strain>
    </source>
</reference>
<keyword evidence="4" id="KW-1185">Reference proteome</keyword>
<protein>
    <submittedName>
        <fullName evidence="3">Uncharacterized protein</fullName>
    </submittedName>
</protein>